<proteinExistence type="predicted"/>
<name>A0AAD6DA11_9EURO</name>
<dbReference type="EMBL" id="JAQJAC010000010">
    <property type="protein sequence ID" value="KAJ5568067.1"/>
    <property type="molecule type" value="Genomic_DNA"/>
</dbReference>
<accession>A0AAD6DA11</accession>
<sequence>MAHVLLIGDSFADESAQTARPPASDVERWTSFRVPVWTGPSVSSNSSIRSSAIHFNGGFAFAFLPLSLVKD</sequence>
<dbReference type="AlphaFoldDB" id="A0AAD6DA11"/>
<gene>
    <name evidence="1" type="ORF">N7450_010553</name>
</gene>
<evidence type="ECO:0000313" key="1">
    <source>
        <dbReference type="EMBL" id="KAJ5568067.1"/>
    </source>
</evidence>
<reference evidence="1 2" key="1">
    <citation type="journal article" date="2023" name="IMA Fungus">
        <title>Comparative genomic study of the Penicillium genus elucidates a diverse pangenome and 15 lateral gene transfer events.</title>
        <authorList>
            <person name="Petersen C."/>
            <person name="Sorensen T."/>
            <person name="Nielsen M.R."/>
            <person name="Sondergaard T.E."/>
            <person name="Sorensen J.L."/>
            <person name="Fitzpatrick D.A."/>
            <person name="Frisvad J.C."/>
            <person name="Nielsen K.L."/>
        </authorList>
    </citation>
    <scope>NUCLEOTIDE SEQUENCE [LARGE SCALE GENOMIC DNA]</scope>
    <source>
        <strain evidence="1 2">IBT 29057</strain>
    </source>
</reference>
<dbReference type="Proteomes" id="UP001216150">
    <property type="component" value="Unassembled WGS sequence"/>
</dbReference>
<comment type="caution">
    <text evidence="1">The sequence shown here is derived from an EMBL/GenBank/DDBJ whole genome shotgun (WGS) entry which is preliminary data.</text>
</comment>
<organism evidence="1 2">
    <name type="scientific">Penicillium hetheringtonii</name>
    <dbReference type="NCBI Taxonomy" id="911720"/>
    <lineage>
        <taxon>Eukaryota</taxon>
        <taxon>Fungi</taxon>
        <taxon>Dikarya</taxon>
        <taxon>Ascomycota</taxon>
        <taxon>Pezizomycotina</taxon>
        <taxon>Eurotiomycetes</taxon>
        <taxon>Eurotiomycetidae</taxon>
        <taxon>Eurotiales</taxon>
        <taxon>Aspergillaceae</taxon>
        <taxon>Penicillium</taxon>
    </lineage>
</organism>
<evidence type="ECO:0000313" key="2">
    <source>
        <dbReference type="Proteomes" id="UP001216150"/>
    </source>
</evidence>
<protein>
    <submittedName>
        <fullName evidence="1">Uncharacterized protein</fullName>
    </submittedName>
</protein>
<keyword evidence="2" id="KW-1185">Reference proteome</keyword>